<evidence type="ECO:0000313" key="4">
    <source>
        <dbReference type="Proteomes" id="UP000324595"/>
    </source>
</evidence>
<feature type="transmembrane region" description="Helical" evidence="1">
    <location>
        <begin position="198"/>
        <end position="219"/>
    </location>
</feature>
<organism evidence="3 4">
    <name type="scientific">Fodinibius salinus</name>
    <dbReference type="NCBI Taxonomy" id="860790"/>
    <lineage>
        <taxon>Bacteria</taxon>
        <taxon>Pseudomonadati</taxon>
        <taxon>Balneolota</taxon>
        <taxon>Balneolia</taxon>
        <taxon>Balneolales</taxon>
        <taxon>Balneolaceae</taxon>
        <taxon>Fodinibius</taxon>
    </lineage>
</organism>
<feature type="transmembrane region" description="Helical" evidence="1">
    <location>
        <begin position="51"/>
        <end position="70"/>
    </location>
</feature>
<comment type="caution">
    <text evidence="3">The sequence shown here is derived from an EMBL/GenBank/DDBJ whole genome shotgun (WGS) entry which is preliminary data.</text>
</comment>
<feature type="transmembrane region" description="Helical" evidence="1">
    <location>
        <begin position="6"/>
        <end position="30"/>
    </location>
</feature>
<dbReference type="PANTHER" id="PTHR42208">
    <property type="entry name" value="HEAVY METAL TRANSPORTER-RELATED"/>
    <property type="match status" value="1"/>
</dbReference>
<feature type="transmembrane region" description="Helical" evidence="1">
    <location>
        <begin position="76"/>
        <end position="94"/>
    </location>
</feature>
<sequence length="223" mass="24210">MEWILAGITFGFLGSFHCVGMCGPIALALPQQSNKQTRFFLSRLTYNAGRVVTYTILGVIVGWLSRMVSISGYQQGLSIGMGTVLLLALIWNQFRALLQKMESLPGKFISRGTNLVKRLFSRGGIRSLFVVGILNGLLPCGFVYMALATAITFGAVENSTLFMAGFGMGTIPAMLSISLAGNLIPVSTRQKLKNWSPYFIAIVGIILILRGLRLGIPFISPIL</sequence>
<dbReference type="AlphaFoldDB" id="A0A5D3YJV9"/>
<dbReference type="Proteomes" id="UP000324595">
    <property type="component" value="Unassembled WGS sequence"/>
</dbReference>
<keyword evidence="1" id="KW-0812">Transmembrane</keyword>
<evidence type="ECO:0000259" key="2">
    <source>
        <dbReference type="Pfam" id="PF13386"/>
    </source>
</evidence>
<evidence type="ECO:0000313" key="3">
    <source>
        <dbReference type="EMBL" id="TYP94063.1"/>
    </source>
</evidence>
<accession>A0A5D3YJV9</accession>
<dbReference type="PANTHER" id="PTHR42208:SF1">
    <property type="entry name" value="HEAVY METAL TRANSPORTER"/>
    <property type="match status" value="1"/>
</dbReference>
<dbReference type="OrthoDB" id="594443at2"/>
<protein>
    <recommendedName>
        <fullName evidence="2">Urease accessory protein UreH-like transmembrane domain-containing protein</fullName>
    </recommendedName>
</protein>
<dbReference type="EMBL" id="VNHY01000002">
    <property type="protein sequence ID" value="TYP94063.1"/>
    <property type="molecule type" value="Genomic_DNA"/>
</dbReference>
<feature type="transmembrane region" description="Helical" evidence="1">
    <location>
        <begin position="161"/>
        <end position="186"/>
    </location>
</feature>
<feature type="transmembrane region" description="Helical" evidence="1">
    <location>
        <begin position="128"/>
        <end position="155"/>
    </location>
</feature>
<reference evidence="3 4" key="1">
    <citation type="submission" date="2019-07" db="EMBL/GenBank/DDBJ databases">
        <title>Genomic Encyclopedia of Archaeal and Bacterial Type Strains, Phase II (KMG-II): from individual species to whole genera.</title>
        <authorList>
            <person name="Goeker M."/>
        </authorList>
    </citation>
    <scope>NUCLEOTIDE SEQUENCE [LARGE SCALE GENOMIC DNA]</scope>
    <source>
        <strain evidence="3 4">DSM 21935</strain>
    </source>
</reference>
<feature type="domain" description="Urease accessory protein UreH-like transmembrane" evidence="2">
    <location>
        <begin position="8"/>
        <end position="205"/>
    </location>
</feature>
<dbReference type="Pfam" id="PF13386">
    <property type="entry name" value="DsbD_2"/>
    <property type="match status" value="1"/>
</dbReference>
<dbReference type="InterPro" id="IPR039447">
    <property type="entry name" value="UreH-like_TM_dom"/>
</dbReference>
<keyword evidence="4" id="KW-1185">Reference proteome</keyword>
<proteinExistence type="predicted"/>
<dbReference type="RefSeq" id="WP_148899091.1">
    <property type="nucleotide sequence ID" value="NZ_VNHY01000002.1"/>
</dbReference>
<gene>
    <name evidence="3" type="ORF">LX73_1787</name>
</gene>
<evidence type="ECO:0000256" key="1">
    <source>
        <dbReference type="SAM" id="Phobius"/>
    </source>
</evidence>
<name>A0A5D3YJV9_9BACT</name>
<keyword evidence="1" id="KW-0472">Membrane</keyword>
<keyword evidence="1" id="KW-1133">Transmembrane helix</keyword>